<keyword evidence="7 9" id="KW-0234">DNA repair</keyword>
<evidence type="ECO:0000256" key="9">
    <source>
        <dbReference type="HAMAP-Rule" id="MF_00772"/>
    </source>
</evidence>
<dbReference type="InterPro" id="IPR036217">
    <property type="entry name" value="MethylDNA_cys_MeTrfase_DNAb"/>
</dbReference>
<dbReference type="InterPro" id="IPR036631">
    <property type="entry name" value="MGMT_N_sf"/>
</dbReference>
<feature type="domain" description="Methylated-DNA-[protein]-cysteine S-methyltransferase DNA binding" evidence="10">
    <location>
        <begin position="73"/>
        <end position="152"/>
    </location>
</feature>
<evidence type="ECO:0000256" key="1">
    <source>
        <dbReference type="ARBA" id="ARBA00001286"/>
    </source>
</evidence>
<evidence type="ECO:0000259" key="11">
    <source>
        <dbReference type="Pfam" id="PF02870"/>
    </source>
</evidence>
<evidence type="ECO:0000313" key="12">
    <source>
        <dbReference type="EMBL" id="SCM70230.1"/>
    </source>
</evidence>
<dbReference type="PROSITE" id="PS00374">
    <property type="entry name" value="MGMT"/>
    <property type="match status" value="1"/>
</dbReference>
<dbReference type="SUPFAM" id="SSF46767">
    <property type="entry name" value="Methylated DNA-protein cysteine methyltransferase, C-terminal domain"/>
    <property type="match status" value="1"/>
</dbReference>
<dbReference type="InterPro" id="IPR023546">
    <property type="entry name" value="MGMT"/>
</dbReference>
<comment type="miscellaneous">
    <text evidence="9">This enzyme catalyzes only one turnover and therefore is not strictly catalytic. According to one definition, an enzyme is a biocatalyst that acts repeatedly and over many reaction cycles.</text>
</comment>
<dbReference type="PANTHER" id="PTHR10815">
    <property type="entry name" value="METHYLATED-DNA--PROTEIN-CYSTEINE METHYLTRANSFERASE"/>
    <property type="match status" value="1"/>
</dbReference>
<evidence type="ECO:0000256" key="2">
    <source>
        <dbReference type="ARBA" id="ARBA00008711"/>
    </source>
</evidence>
<dbReference type="EMBL" id="FMJC01000001">
    <property type="protein sequence ID" value="SCM70230.1"/>
    <property type="molecule type" value="Genomic_DNA"/>
</dbReference>
<organism evidence="12">
    <name type="scientific">uncultured Desulfovibrio sp</name>
    <dbReference type="NCBI Taxonomy" id="167968"/>
    <lineage>
        <taxon>Bacteria</taxon>
        <taxon>Pseudomonadati</taxon>
        <taxon>Thermodesulfobacteriota</taxon>
        <taxon>Desulfovibrionia</taxon>
        <taxon>Desulfovibrionales</taxon>
        <taxon>Desulfovibrionaceae</taxon>
        <taxon>Desulfovibrio</taxon>
        <taxon>environmental samples</taxon>
    </lineage>
</organism>
<keyword evidence="3 9" id="KW-0963">Cytoplasm</keyword>
<dbReference type="GO" id="GO:0005737">
    <property type="term" value="C:cytoplasm"/>
    <property type="evidence" value="ECO:0007669"/>
    <property type="project" value="UniProtKB-SubCell"/>
</dbReference>
<comment type="catalytic activity">
    <reaction evidence="1 9">
        <text>a 4-O-methyl-thymidine in DNA + L-cysteinyl-[protein] = a thymidine in DNA + S-methyl-L-cysteinyl-[protein]</text>
        <dbReference type="Rhea" id="RHEA:53428"/>
        <dbReference type="Rhea" id="RHEA-COMP:10131"/>
        <dbReference type="Rhea" id="RHEA-COMP:10132"/>
        <dbReference type="Rhea" id="RHEA-COMP:13555"/>
        <dbReference type="Rhea" id="RHEA-COMP:13556"/>
        <dbReference type="ChEBI" id="CHEBI:29950"/>
        <dbReference type="ChEBI" id="CHEBI:82612"/>
        <dbReference type="ChEBI" id="CHEBI:137386"/>
        <dbReference type="ChEBI" id="CHEBI:137387"/>
        <dbReference type="EC" id="2.1.1.63"/>
    </reaction>
</comment>
<dbReference type="FunFam" id="1.10.10.10:FF:000214">
    <property type="entry name" value="Methylated-DNA--protein-cysteine methyltransferase"/>
    <property type="match status" value="1"/>
</dbReference>
<evidence type="ECO:0000256" key="6">
    <source>
        <dbReference type="ARBA" id="ARBA00022763"/>
    </source>
</evidence>
<dbReference type="Gene3D" id="1.10.10.10">
    <property type="entry name" value="Winged helix-like DNA-binding domain superfamily/Winged helix DNA-binding domain"/>
    <property type="match status" value="1"/>
</dbReference>
<dbReference type="SUPFAM" id="SSF53155">
    <property type="entry name" value="Methylated DNA-protein cysteine methyltransferase domain"/>
    <property type="match status" value="1"/>
</dbReference>
<feature type="domain" description="Methylguanine DNA methyltransferase ribonuclease-like" evidence="11">
    <location>
        <begin position="5"/>
        <end position="68"/>
    </location>
</feature>
<dbReference type="HAMAP" id="MF_00772">
    <property type="entry name" value="OGT"/>
    <property type="match status" value="1"/>
</dbReference>
<dbReference type="CDD" id="cd06445">
    <property type="entry name" value="ATase"/>
    <property type="match status" value="1"/>
</dbReference>
<dbReference type="NCBIfam" id="TIGR00589">
    <property type="entry name" value="ogt"/>
    <property type="match status" value="1"/>
</dbReference>
<sequence length="169" mass="18594">MKNMAFYTFPIGKIGIAADDGGICGVFFSTEAPPEGFEQVETPMIKKAAEQLGEYFEGKRKEFDLPLHLGGTEFQATVWRALMTIPAGETRSYKDIALMVGNPGASRAVGMANNRNPVAIIVPCHRVIGQDGSLTGYAGGLAIKQYLLDHEKIWQPARTEKTHEQYKLF</sequence>
<gene>
    <name evidence="12" type="primary">ogt</name>
    <name evidence="12" type="ORF">KL86DES1_10273</name>
</gene>
<dbReference type="InterPro" id="IPR008332">
    <property type="entry name" value="MethylG_MeTrfase_N"/>
</dbReference>
<dbReference type="GO" id="GO:0006307">
    <property type="term" value="P:DNA alkylation repair"/>
    <property type="evidence" value="ECO:0007669"/>
    <property type="project" value="UniProtKB-UniRule"/>
</dbReference>
<dbReference type="InterPro" id="IPR036388">
    <property type="entry name" value="WH-like_DNA-bd_sf"/>
</dbReference>
<reference evidence="12" key="1">
    <citation type="submission" date="2016-08" db="EMBL/GenBank/DDBJ databases">
        <authorList>
            <person name="Seilhamer J.J."/>
        </authorList>
    </citation>
    <scope>NUCLEOTIDE SEQUENCE</scope>
    <source>
        <strain evidence="12">86-1</strain>
    </source>
</reference>
<evidence type="ECO:0000256" key="3">
    <source>
        <dbReference type="ARBA" id="ARBA00022490"/>
    </source>
</evidence>
<dbReference type="Pfam" id="PF02870">
    <property type="entry name" value="Methyltransf_1N"/>
    <property type="match status" value="1"/>
</dbReference>
<dbReference type="EC" id="2.1.1.63" evidence="9"/>
<dbReference type="RefSeq" id="WP_269474296.1">
    <property type="nucleotide sequence ID" value="NZ_LT608333.1"/>
</dbReference>
<dbReference type="GO" id="GO:0003908">
    <property type="term" value="F:methylated-DNA-[protein]-cysteine S-methyltransferase activity"/>
    <property type="evidence" value="ECO:0007669"/>
    <property type="project" value="UniProtKB-UniRule"/>
</dbReference>
<protein>
    <recommendedName>
        <fullName evidence="9">Methylated-DNA--protein-cysteine methyltransferase</fullName>
        <ecNumber evidence="9">2.1.1.63</ecNumber>
    </recommendedName>
    <alternativeName>
        <fullName evidence="9">6-O-methylguanine-DNA methyltransferase</fullName>
        <shortName evidence="9">MGMT</shortName>
    </alternativeName>
    <alternativeName>
        <fullName evidence="9">O-6-methylguanine-DNA-alkyltransferase</fullName>
    </alternativeName>
</protein>
<comment type="subcellular location">
    <subcellularLocation>
        <location evidence="9">Cytoplasm</location>
    </subcellularLocation>
</comment>
<dbReference type="PANTHER" id="PTHR10815:SF5">
    <property type="entry name" value="METHYLATED-DNA--PROTEIN-CYSTEINE METHYLTRANSFERASE"/>
    <property type="match status" value="1"/>
</dbReference>
<comment type="catalytic activity">
    <reaction evidence="8 9">
        <text>a 6-O-methyl-2'-deoxyguanosine in DNA + L-cysteinyl-[protein] = S-methyl-L-cysteinyl-[protein] + a 2'-deoxyguanosine in DNA</text>
        <dbReference type="Rhea" id="RHEA:24000"/>
        <dbReference type="Rhea" id="RHEA-COMP:10131"/>
        <dbReference type="Rhea" id="RHEA-COMP:10132"/>
        <dbReference type="Rhea" id="RHEA-COMP:11367"/>
        <dbReference type="Rhea" id="RHEA-COMP:11368"/>
        <dbReference type="ChEBI" id="CHEBI:29950"/>
        <dbReference type="ChEBI" id="CHEBI:82612"/>
        <dbReference type="ChEBI" id="CHEBI:85445"/>
        <dbReference type="ChEBI" id="CHEBI:85448"/>
        <dbReference type="EC" id="2.1.1.63"/>
    </reaction>
</comment>
<evidence type="ECO:0000256" key="4">
    <source>
        <dbReference type="ARBA" id="ARBA00022603"/>
    </source>
</evidence>
<dbReference type="InterPro" id="IPR001497">
    <property type="entry name" value="MethylDNA_cys_MeTrfase_AS"/>
</dbReference>
<proteinExistence type="inferred from homology"/>
<evidence type="ECO:0000259" key="10">
    <source>
        <dbReference type="Pfam" id="PF01035"/>
    </source>
</evidence>
<dbReference type="Gene3D" id="3.30.160.70">
    <property type="entry name" value="Methylated DNA-protein cysteine methyltransferase domain"/>
    <property type="match status" value="1"/>
</dbReference>
<dbReference type="Pfam" id="PF01035">
    <property type="entry name" value="DNA_binding_1"/>
    <property type="match status" value="1"/>
</dbReference>
<keyword evidence="4 9" id="KW-0489">Methyltransferase</keyword>
<keyword evidence="6 9" id="KW-0227">DNA damage</keyword>
<dbReference type="AlphaFoldDB" id="A0A212KY80"/>
<evidence type="ECO:0000256" key="5">
    <source>
        <dbReference type="ARBA" id="ARBA00022679"/>
    </source>
</evidence>
<evidence type="ECO:0000256" key="8">
    <source>
        <dbReference type="ARBA" id="ARBA00049348"/>
    </source>
</evidence>
<feature type="active site" description="Nucleophile; methyl group acceptor" evidence="9">
    <location>
        <position position="124"/>
    </location>
</feature>
<evidence type="ECO:0000256" key="7">
    <source>
        <dbReference type="ARBA" id="ARBA00023204"/>
    </source>
</evidence>
<dbReference type="InterPro" id="IPR014048">
    <property type="entry name" value="MethylDNA_cys_MeTrfase_DNA-bd"/>
</dbReference>
<dbReference type="GO" id="GO:0032259">
    <property type="term" value="P:methylation"/>
    <property type="evidence" value="ECO:0007669"/>
    <property type="project" value="UniProtKB-KW"/>
</dbReference>
<name>A0A212KY80_9BACT</name>
<accession>A0A212KY80</accession>
<keyword evidence="5 9" id="KW-0808">Transferase</keyword>
<comment type="similarity">
    <text evidence="2 9">Belongs to the MGMT family.</text>
</comment>
<comment type="function">
    <text evidence="9">Involved in the cellular defense against the biological effects of O6-methylguanine (O6-MeG) and O4-methylthymine (O4-MeT) in DNA. Repairs the methylated nucleobase in DNA by stoichiometrically transferring the methyl group to a cysteine residue in the enzyme. This is a suicide reaction: the enzyme is irreversibly inactivated.</text>
</comment>